<feature type="compositionally biased region" description="Acidic residues" evidence="4">
    <location>
        <begin position="72"/>
        <end position="85"/>
    </location>
</feature>
<dbReference type="InterPro" id="IPR001005">
    <property type="entry name" value="SANT/Myb"/>
</dbReference>
<gene>
    <name evidence="6" type="ORF">PRUPE_2G114800</name>
</gene>
<evidence type="ECO:0000313" key="7">
    <source>
        <dbReference type="Proteomes" id="UP000006882"/>
    </source>
</evidence>
<evidence type="ECO:0000256" key="4">
    <source>
        <dbReference type="SAM" id="MobiDB-lite"/>
    </source>
</evidence>
<feature type="region of interest" description="Disordered" evidence="4">
    <location>
        <begin position="66"/>
        <end position="101"/>
    </location>
</feature>
<feature type="compositionally biased region" description="Basic and acidic residues" evidence="4">
    <location>
        <begin position="86"/>
        <end position="101"/>
    </location>
</feature>
<dbReference type="SUPFAM" id="SSF46689">
    <property type="entry name" value="Homeodomain-like"/>
    <property type="match status" value="1"/>
</dbReference>
<protein>
    <recommendedName>
        <fullName evidence="5">Myb-like domain-containing protein</fullName>
    </recommendedName>
</protein>
<dbReference type="GO" id="GO:0003700">
    <property type="term" value="F:DNA-binding transcription factor activity"/>
    <property type="evidence" value="ECO:0007669"/>
    <property type="project" value="InterPro"/>
</dbReference>
<evidence type="ECO:0000256" key="2">
    <source>
        <dbReference type="ARBA" id="ARBA00023163"/>
    </source>
</evidence>
<dbReference type="PANTHER" id="PTHR43952:SF99">
    <property type="entry name" value="PROTEIN RADIALIS-LIKE 4 ISOFORM X1"/>
    <property type="match status" value="1"/>
</dbReference>
<evidence type="ECO:0000256" key="1">
    <source>
        <dbReference type="ARBA" id="ARBA00023015"/>
    </source>
</evidence>
<keyword evidence="2" id="KW-0804">Transcription</keyword>
<reference evidence="6 7" key="1">
    <citation type="journal article" date="2013" name="Nat. Genet.">
        <title>The high-quality draft genome of peach (Prunus persica) identifies unique patterns of genetic diversity, domestication and genome evolution.</title>
        <authorList>
            <consortium name="International Peach Genome Initiative"/>
            <person name="Verde I."/>
            <person name="Abbott A.G."/>
            <person name="Scalabrin S."/>
            <person name="Jung S."/>
            <person name="Shu S."/>
            <person name="Marroni F."/>
            <person name="Zhebentyayeva T."/>
            <person name="Dettori M.T."/>
            <person name="Grimwood J."/>
            <person name="Cattonaro F."/>
            <person name="Zuccolo A."/>
            <person name="Rossini L."/>
            <person name="Jenkins J."/>
            <person name="Vendramin E."/>
            <person name="Meisel L.A."/>
            <person name="Decroocq V."/>
            <person name="Sosinski B."/>
            <person name="Prochnik S."/>
            <person name="Mitros T."/>
            <person name="Policriti A."/>
            <person name="Cipriani G."/>
            <person name="Dondini L."/>
            <person name="Ficklin S."/>
            <person name="Goodstein D.M."/>
            <person name="Xuan P."/>
            <person name="Del Fabbro C."/>
            <person name="Aramini V."/>
            <person name="Copetti D."/>
            <person name="Gonzalez S."/>
            <person name="Horner D.S."/>
            <person name="Falchi R."/>
            <person name="Lucas S."/>
            <person name="Mica E."/>
            <person name="Maldonado J."/>
            <person name="Lazzari B."/>
            <person name="Bielenberg D."/>
            <person name="Pirona R."/>
            <person name="Miculan M."/>
            <person name="Barakat A."/>
            <person name="Testolin R."/>
            <person name="Stella A."/>
            <person name="Tartarini S."/>
            <person name="Tonutti P."/>
            <person name="Arus P."/>
            <person name="Orellana A."/>
            <person name="Wells C."/>
            <person name="Main D."/>
            <person name="Vizzotto G."/>
            <person name="Silva H."/>
            <person name="Salamini F."/>
            <person name="Schmutz J."/>
            <person name="Morgante M."/>
            <person name="Rokhsar D.S."/>
        </authorList>
    </citation>
    <scope>NUCLEOTIDE SEQUENCE [LARGE SCALE GENOMIC DNA]</scope>
    <source>
        <strain evidence="7">cv. Nemared</strain>
    </source>
</reference>
<dbReference type="STRING" id="3760.A0A251QEF4"/>
<dbReference type="PROSITE" id="PS50090">
    <property type="entry name" value="MYB_LIKE"/>
    <property type="match status" value="1"/>
</dbReference>
<keyword evidence="1" id="KW-0805">Transcription regulation</keyword>
<organism evidence="6 7">
    <name type="scientific">Prunus persica</name>
    <name type="common">Peach</name>
    <name type="synonym">Amygdalus persica</name>
    <dbReference type="NCBI Taxonomy" id="3760"/>
    <lineage>
        <taxon>Eukaryota</taxon>
        <taxon>Viridiplantae</taxon>
        <taxon>Streptophyta</taxon>
        <taxon>Embryophyta</taxon>
        <taxon>Tracheophyta</taxon>
        <taxon>Spermatophyta</taxon>
        <taxon>Magnoliopsida</taxon>
        <taxon>eudicotyledons</taxon>
        <taxon>Gunneridae</taxon>
        <taxon>Pentapetalae</taxon>
        <taxon>rosids</taxon>
        <taxon>fabids</taxon>
        <taxon>Rosales</taxon>
        <taxon>Rosaceae</taxon>
        <taxon>Amygdaloideae</taxon>
        <taxon>Amygdaleae</taxon>
        <taxon>Prunus</taxon>
    </lineage>
</organism>
<accession>A0A251QEF4</accession>
<evidence type="ECO:0000313" key="6">
    <source>
        <dbReference type="EMBL" id="ONI22216.1"/>
    </source>
</evidence>
<name>A0A251QEF4_PRUPE</name>
<dbReference type="EMBL" id="CM007652">
    <property type="protein sequence ID" value="ONI22216.1"/>
    <property type="molecule type" value="Genomic_DNA"/>
</dbReference>
<dbReference type="CDD" id="cd00167">
    <property type="entry name" value="SANT"/>
    <property type="match status" value="1"/>
</dbReference>
<sequence length="101" mass="11416">MAGAIDEWTREENKAFEIAIATYNIECIEKGEWEKVSLSVPGKSIDQIKLHFMHLLMDVEAIESDQGPLPDYEYDEDENDGDDGNDGDHGDNKEKEMSIVP</sequence>
<dbReference type="Gene3D" id="1.10.10.60">
    <property type="entry name" value="Homeodomain-like"/>
    <property type="match status" value="1"/>
</dbReference>
<dbReference type="Proteomes" id="UP000006882">
    <property type="component" value="Chromosome G2"/>
</dbReference>
<dbReference type="AlphaFoldDB" id="A0A251QEF4"/>
<dbReference type="Gramene" id="ONI22216">
    <property type="protein sequence ID" value="ONI22216"/>
    <property type="gene ID" value="PRUPE_2G114800"/>
</dbReference>
<evidence type="ECO:0000256" key="3">
    <source>
        <dbReference type="ARBA" id="ARBA00023242"/>
    </source>
</evidence>
<dbReference type="InterPro" id="IPR044636">
    <property type="entry name" value="RADIALIS-like"/>
</dbReference>
<dbReference type="InterPro" id="IPR009057">
    <property type="entry name" value="Homeodomain-like_sf"/>
</dbReference>
<feature type="domain" description="Myb-like" evidence="5">
    <location>
        <begin position="8"/>
        <end position="56"/>
    </location>
</feature>
<proteinExistence type="predicted"/>
<dbReference type="Pfam" id="PF00249">
    <property type="entry name" value="Myb_DNA-binding"/>
    <property type="match status" value="1"/>
</dbReference>
<keyword evidence="7" id="KW-1185">Reference proteome</keyword>
<keyword evidence="3" id="KW-0539">Nucleus</keyword>
<dbReference type="PANTHER" id="PTHR43952">
    <property type="entry name" value="MYB FAMILY TRANSCRIPTION FACTOR-RELATED"/>
    <property type="match status" value="1"/>
</dbReference>
<dbReference type="SMR" id="A0A251QEF4"/>
<evidence type="ECO:0000259" key="5">
    <source>
        <dbReference type="PROSITE" id="PS50090"/>
    </source>
</evidence>